<dbReference type="EMBL" id="UYSL01023087">
    <property type="protein sequence ID" value="VDL81678.1"/>
    <property type="molecule type" value="Genomic_DNA"/>
</dbReference>
<dbReference type="GO" id="GO:0004672">
    <property type="term" value="F:protein kinase activity"/>
    <property type="evidence" value="ECO:0007669"/>
    <property type="project" value="InterPro"/>
</dbReference>
<dbReference type="SUPFAM" id="SSF56112">
    <property type="entry name" value="Protein kinase-like (PK-like)"/>
    <property type="match status" value="1"/>
</dbReference>
<evidence type="ECO:0000256" key="16">
    <source>
        <dbReference type="RuleBase" id="RU003431"/>
    </source>
</evidence>
<dbReference type="GO" id="GO:0001653">
    <property type="term" value="F:peptide receptor activity"/>
    <property type="evidence" value="ECO:0007669"/>
    <property type="project" value="TreeGrafter"/>
</dbReference>
<gene>
    <name evidence="19" type="ORF">NBR_LOCUS17958</name>
</gene>
<dbReference type="OMA" id="RICLITE"/>
<dbReference type="STRING" id="27835.A0A0N4YLG8"/>
<evidence type="ECO:0000256" key="6">
    <source>
        <dbReference type="ARBA" id="ARBA00022692"/>
    </source>
</evidence>
<evidence type="ECO:0000256" key="7">
    <source>
        <dbReference type="ARBA" id="ARBA00022729"/>
    </source>
</evidence>
<dbReference type="InterPro" id="IPR029787">
    <property type="entry name" value="Nucleotide_cyclase"/>
</dbReference>
<dbReference type="CDD" id="cd07302">
    <property type="entry name" value="CHD"/>
    <property type="match status" value="1"/>
</dbReference>
<dbReference type="PANTHER" id="PTHR11920">
    <property type="entry name" value="GUANYLYL CYCLASE"/>
    <property type="match status" value="1"/>
</dbReference>
<dbReference type="PROSITE" id="PS00452">
    <property type="entry name" value="GUANYLATE_CYCLASE_1"/>
    <property type="match status" value="1"/>
</dbReference>
<evidence type="ECO:0000259" key="18">
    <source>
        <dbReference type="PROSITE" id="PS50125"/>
    </source>
</evidence>
<evidence type="ECO:0000256" key="3">
    <source>
        <dbReference type="ARBA" id="ARBA00004479"/>
    </source>
</evidence>
<evidence type="ECO:0000256" key="11">
    <source>
        <dbReference type="ARBA" id="ARBA00023170"/>
    </source>
</evidence>
<evidence type="ECO:0000313" key="21">
    <source>
        <dbReference type="WBParaSite" id="NBR_0001795701-mRNA-1"/>
    </source>
</evidence>
<evidence type="ECO:0000256" key="2">
    <source>
        <dbReference type="ARBA" id="ARBA00004236"/>
    </source>
</evidence>
<evidence type="ECO:0000256" key="4">
    <source>
        <dbReference type="ARBA" id="ARBA00012202"/>
    </source>
</evidence>
<dbReference type="Gene3D" id="3.30.70.1230">
    <property type="entry name" value="Nucleotide cyclase"/>
    <property type="match status" value="1"/>
</dbReference>
<evidence type="ECO:0000256" key="14">
    <source>
        <dbReference type="ARBA" id="ARBA00023293"/>
    </source>
</evidence>
<keyword evidence="11" id="KW-0675">Receptor</keyword>
<dbReference type="InterPro" id="IPR011009">
    <property type="entry name" value="Kinase-like_dom_sf"/>
</dbReference>
<dbReference type="GO" id="GO:0007635">
    <property type="term" value="P:chemosensory behavior"/>
    <property type="evidence" value="ECO:0007669"/>
    <property type="project" value="UniProtKB-ARBA"/>
</dbReference>
<dbReference type="GO" id="GO:0006935">
    <property type="term" value="P:chemotaxis"/>
    <property type="evidence" value="ECO:0007669"/>
    <property type="project" value="UniProtKB-ARBA"/>
</dbReference>
<evidence type="ECO:0000313" key="20">
    <source>
        <dbReference type="Proteomes" id="UP000271162"/>
    </source>
</evidence>
<evidence type="ECO:0000256" key="5">
    <source>
        <dbReference type="ARBA" id="ARBA00022475"/>
    </source>
</evidence>
<feature type="domain" description="Protein kinase" evidence="17">
    <location>
        <begin position="42"/>
        <end position="322"/>
    </location>
</feature>
<evidence type="ECO:0000256" key="9">
    <source>
        <dbReference type="ARBA" id="ARBA00022989"/>
    </source>
</evidence>
<keyword evidence="6" id="KW-0812">Transmembrane</keyword>
<dbReference type="Gene3D" id="1.10.510.10">
    <property type="entry name" value="Transferase(Phosphotransferase) domain 1"/>
    <property type="match status" value="1"/>
</dbReference>
<protein>
    <recommendedName>
        <fullName evidence="4 16">Guanylate cyclase</fullName>
        <ecNumber evidence="4 16">4.6.1.2</ecNumber>
    </recommendedName>
</protein>
<accession>A0A0N4YLG8</accession>
<keyword evidence="7" id="KW-0732">Signal</keyword>
<keyword evidence="12" id="KW-0325">Glycoprotein</keyword>
<dbReference type="AlphaFoldDB" id="A0A0N4YLG8"/>
<keyword evidence="13 15" id="KW-0456">Lyase</keyword>
<dbReference type="Pfam" id="PF07701">
    <property type="entry name" value="HNOBA"/>
    <property type="match status" value="1"/>
</dbReference>
<organism evidence="21">
    <name type="scientific">Nippostrongylus brasiliensis</name>
    <name type="common">Rat hookworm</name>
    <dbReference type="NCBI Taxonomy" id="27835"/>
    <lineage>
        <taxon>Eukaryota</taxon>
        <taxon>Metazoa</taxon>
        <taxon>Ecdysozoa</taxon>
        <taxon>Nematoda</taxon>
        <taxon>Chromadorea</taxon>
        <taxon>Rhabditida</taxon>
        <taxon>Rhabditina</taxon>
        <taxon>Rhabditomorpha</taxon>
        <taxon>Strongyloidea</taxon>
        <taxon>Heligmosomidae</taxon>
        <taxon>Nippostrongylus</taxon>
    </lineage>
</organism>
<comment type="subcellular location">
    <subcellularLocation>
        <location evidence="2">Cell membrane</location>
    </subcellularLocation>
    <subcellularLocation>
        <location evidence="3">Membrane</location>
        <topology evidence="3">Single-pass type I membrane protein</topology>
    </subcellularLocation>
</comment>
<dbReference type="SUPFAM" id="SSF55073">
    <property type="entry name" value="Nucleotide cyclase"/>
    <property type="match status" value="1"/>
</dbReference>
<reference evidence="21" key="1">
    <citation type="submission" date="2017-02" db="UniProtKB">
        <authorList>
            <consortium name="WormBaseParasite"/>
        </authorList>
    </citation>
    <scope>IDENTIFICATION</scope>
</reference>
<dbReference type="PROSITE" id="PS50125">
    <property type="entry name" value="GUANYLATE_CYCLASE_2"/>
    <property type="match status" value="1"/>
</dbReference>
<keyword evidence="8" id="KW-0547">Nucleotide-binding</keyword>
<dbReference type="InterPro" id="IPR011645">
    <property type="entry name" value="HNOB_dom_associated"/>
</dbReference>
<dbReference type="InterPro" id="IPR018297">
    <property type="entry name" value="A/G_cyclase_CS"/>
</dbReference>
<dbReference type="Pfam" id="PF00211">
    <property type="entry name" value="Guanylate_cyc"/>
    <property type="match status" value="1"/>
</dbReference>
<dbReference type="WBParaSite" id="NBR_0001795701-mRNA-1">
    <property type="protein sequence ID" value="NBR_0001795701-mRNA-1"/>
    <property type="gene ID" value="NBR_0001795701"/>
</dbReference>
<dbReference type="Pfam" id="PF07714">
    <property type="entry name" value="PK_Tyr_Ser-Thr"/>
    <property type="match status" value="1"/>
</dbReference>
<dbReference type="EC" id="4.6.1.2" evidence="4 16"/>
<evidence type="ECO:0000256" key="12">
    <source>
        <dbReference type="ARBA" id="ARBA00023180"/>
    </source>
</evidence>
<evidence type="ECO:0000259" key="17">
    <source>
        <dbReference type="PROSITE" id="PS50011"/>
    </source>
</evidence>
<dbReference type="PROSITE" id="PS50011">
    <property type="entry name" value="PROTEIN_KINASE_DOM"/>
    <property type="match status" value="1"/>
</dbReference>
<reference evidence="19 20" key="2">
    <citation type="submission" date="2018-11" db="EMBL/GenBank/DDBJ databases">
        <authorList>
            <consortium name="Pathogen Informatics"/>
        </authorList>
    </citation>
    <scope>NUCLEOTIDE SEQUENCE [LARGE SCALE GENOMIC DNA]</scope>
</reference>
<evidence type="ECO:0000313" key="19">
    <source>
        <dbReference type="EMBL" id="VDL81678.1"/>
    </source>
</evidence>
<dbReference type="GO" id="GO:0004383">
    <property type="term" value="F:guanylate cyclase activity"/>
    <property type="evidence" value="ECO:0007669"/>
    <property type="project" value="UniProtKB-EC"/>
</dbReference>
<dbReference type="PANTHER" id="PTHR11920:SF493">
    <property type="entry name" value="RECEPTOR-TYPE GUANYLATE CYCLASE GCY-22"/>
    <property type="match status" value="1"/>
</dbReference>
<dbReference type="InterPro" id="IPR001245">
    <property type="entry name" value="Ser-Thr/Tyr_kinase_cat_dom"/>
</dbReference>
<evidence type="ECO:0000256" key="1">
    <source>
        <dbReference type="ARBA" id="ARBA00001436"/>
    </source>
</evidence>
<keyword evidence="20" id="KW-1185">Reference proteome</keyword>
<dbReference type="GO" id="GO:0004016">
    <property type="term" value="F:adenylate cyclase activity"/>
    <property type="evidence" value="ECO:0007669"/>
    <property type="project" value="TreeGrafter"/>
</dbReference>
<keyword evidence="10" id="KW-0472">Membrane</keyword>
<dbReference type="Proteomes" id="UP000271162">
    <property type="component" value="Unassembled WGS sequence"/>
</dbReference>
<proteinExistence type="inferred from homology"/>
<dbReference type="FunFam" id="3.30.70.1230:FF:000023">
    <property type="entry name" value="Guanylate cyclase"/>
    <property type="match status" value="1"/>
</dbReference>
<dbReference type="InterPro" id="IPR050401">
    <property type="entry name" value="Cyclic_nucleotide_synthase"/>
</dbReference>
<feature type="domain" description="Guanylate cyclase" evidence="18">
    <location>
        <begin position="380"/>
        <end position="510"/>
    </location>
</feature>
<dbReference type="GO" id="GO:0005886">
    <property type="term" value="C:plasma membrane"/>
    <property type="evidence" value="ECO:0007669"/>
    <property type="project" value="UniProtKB-SubCell"/>
</dbReference>
<evidence type="ECO:0000256" key="8">
    <source>
        <dbReference type="ARBA" id="ARBA00022741"/>
    </source>
</evidence>
<dbReference type="SMART" id="SM00044">
    <property type="entry name" value="CYCc"/>
    <property type="match status" value="1"/>
</dbReference>
<dbReference type="GO" id="GO:0005524">
    <property type="term" value="F:ATP binding"/>
    <property type="evidence" value="ECO:0007669"/>
    <property type="project" value="InterPro"/>
</dbReference>
<keyword evidence="14 16" id="KW-0141">cGMP biosynthesis</keyword>
<dbReference type="InterPro" id="IPR001054">
    <property type="entry name" value="A/G_cyclase"/>
</dbReference>
<comment type="catalytic activity">
    <reaction evidence="1 16">
        <text>GTP = 3',5'-cyclic GMP + diphosphate</text>
        <dbReference type="Rhea" id="RHEA:13665"/>
        <dbReference type="ChEBI" id="CHEBI:33019"/>
        <dbReference type="ChEBI" id="CHEBI:37565"/>
        <dbReference type="ChEBI" id="CHEBI:57746"/>
        <dbReference type="EC" id="4.6.1.2"/>
    </reaction>
</comment>
<keyword evidence="5" id="KW-1003">Cell membrane</keyword>
<dbReference type="InterPro" id="IPR000719">
    <property type="entry name" value="Prot_kinase_dom"/>
</dbReference>
<dbReference type="GO" id="GO:0007168">
    <property type="term" value="P:receptor guanylyl cyclase signaling pathway"/>
    <property type="evidence" value="ECO:0007669"/>
    <property type="project" value="TreeGrafter"/>
</dbReference>
<sequence>MLLNEADFRRATGFYSMEKSRRIASTKSACMRVRWSGATSSRSLQSTMSTSTKLTIDSKKDTKNHSFFMYGNDSVAARKHKVKVLMKKSDCAALRKMQSNYHDNLCRFIGMCLDAVELMSLWRYCARGSLKDVIEKGSLQIDWFFKFSLIRDVIEGLHYVHQSFGPHGWLSSGTCLVDERWQVKITFYGMDSIKACEVKQPKQLLWTAPEHLRDPMMPPTTQGDIYSFAIICSEIITKKSPWDLENQDYDLEELIFKIKRGGRSPIRPSLDTDDEHNASLTLLVRDCWCEEGDQRPPSNQVRSLVKSLNNNKSSNLMDHVFNVLEQYASNLEEEVQARMKELTEEKKKSDILLYRMLPKEVAEKLKLGQSVEPETFDCVTLFFSDVVSFTTLASRCTPLQVVNLLNDLYTLFDAIIDEHDVYKVETIGDGYLCVSGLPKRNGNEHAKEIAEMSFELVRAIRGFRVPHLPNEKINIRVGLHTGPVVTGVVGMTMPRYCLFGDTVNTASRMESNGKPGRVHISVDAMKFLTEVIGGYKTEYRGEVMVKGKGALETYWLLTPEEQESGLTE</sequence>
<evidence type="ECO:0000256" key="13">
    <source>
        <dbReference type="ARBA" id="ARBA00023239"/>
    </source>
</evidence>
<evidence type="ECO:0000256" key="15">
    <source>
        <dbReference type="RuleBase" id="RU000405"/>
    </source>
</evidence>
<comment type="similarity">
    <text evidence="15">Belongs to the adenylyl cyclase class-4/guanylyl cyclase family.</text>
</comment>
<evidence type="ECO:0000256" key="10">
    <source>
        <dbReference type="ARBA" id="ARBA00023136"/>
    </source>
</evidence>
<dbReference type="GO" id="GO:0035556">
    <property type="term" value="P:intracellular signal transduction"/>
    <property type="evidence" value="ECO:0007669"/>
    <property type="project" value="InterPro"/>
</dbReference>
<name>A0A0N4YLG8_NIPBR</name>
<keyword evidence="9" id="KW-1133">Transmembrane helix</keyword>